<dbReference type="EMBL" id="LAZR01013292">
    <property type="protein sequence ID" value="KKM22643.1"/>
    <property type="molecule type" value="Genomic_DNA"/>
</dbReference>
<dbReference type="PANTHER" id="PTHR43080">
    <property type="entry name" value="CBS DOMAIN-CONTAINING PROTEIN CBSX3, MITOCHONDRIAL"/>
    <property type="match status" value="1"/>
</dbReference>
<dbReference type="Gene3D" id="3.10.580.10">
    <property type="entry name" value="CBS-domain"/>
    <property type="match status" value="2"/>
</dbReference>
<dbReference type="InterPro" id="IPR051257">
    <property type="entry name" value="Diverse_CBS-Domain"/>
</dbReference>
<evidence type="ECO:0000259" key="2">
    <source>
        <dbReference type="PROSITE" id="PS51371"/>
    </source>
</evidence>
<proteinExistence type="predicted"/>
<dbReference type="AlphaFoldDB" id="A0A0F9KKF9"/>
<evidence type="ECO:0000313" key="3">
    <source>
        <dbReference type="EMBL" id="KKM22643.1"/>
    </source>
</evidence>
<protein>
    <recommendedName>
        <fullName evidence="2">CBS domain-containing protein</fullName>
    </recommendedName>
</protein>
<accession>A0A0F9KKF9</accession>
<gene>
    <name evidence="3" type="ORF">LCGC14_1623240</name>
</gene>
<keyword evidence="1" id="KW-0129">CBS domain</keyword>
<dbReference type="SMART" id="SM00116">
    <property type="entry name" value="CBS"/>
    <property type="match status" value="2"/>
</dbReference>
<feature type="domain" description="CBS" evidence="2">
    <location>
        <begin position="85"/>
        <end position="141"/>
    </location>
</feature>
<dbReference type="SUPFAM" id="SSF54631">
    <property type="entry name" value="CBS-domain pair"/>
    <property type="match status" value="1"/>
</dbReference>
<dbReference type="PANTHER" id="PTHR43080:SF2">
    <property type="entry name" value="CBS DOMAIN-CONTAINING PROTEIN"/>
    <property type="match status" value="1"/>
</dbReference>
<comment type="caution">
    <text evidence="3">The sequence shown here is derived from an EMBL/GenBank/DDBJ whole genome shotgun (WGS) entry which is preliminary data.</text>
</comment>
<organism evidence="3">
    <name type="scientific">marine sediment metagenome</name>
    <dbReference type="NCBI Taxonomy" id="412755"/>
    <lineage>
        <taxon>unclassified sequences</taxon>
        <taxon>metagenomes</taxon>
        <taxon>ecological metagenomes</taxon>
    </lineage>
</organism>
<dbReference type="PROSITE" id="PS51371">
    <property type="entry name" value="CBS"/>
    <property type="match status" value="2"/>
</dbReference>
<feature type="domain" description="CBS" evidence="2">
    <location>
        <begin position="17"/>
        <end position="76"/>
    </location>
</feature>
<dbReference type="Pfam" id="PF00571">
    <property type="entry name" value="CBS"/>
    <property type="match status" value="2"/>
</dbReference>
<sequence length="141" mass="16241">MEDRLKELSEIKVSDIMVKDPLFSTPDVKISATELIMIRKNIGGLPVIKDRKNKQLIGIITERDIRLARFAVSLESSNTTVKDLMTPEPFTAKKEDTLKFVLEKMFNKKIQRLPVVDENNELIGLVLQNEILKILLEYMKK</sequence>
<dbReference type="InterPro" id="IPR000644">
    <property type="entry name" value="CBS_dom"/>
</dbReference>
<dbReference type="InterPro" id="IPR046342">
    <property type="entry name" value="CBS_dom_sf"/>
</dbReference>
<reference evidence="3" key="1">
    <citation type="journal article" date="2015" name="Nature">
        <title>Complex archaea that bridge the gap between prokaryotes and eukaryotes.</title>
        <authorList>
            <person name="Spang A."/>
            <person name="Saw J.H."/>
            <person name="Jorgensen S.L."/>
            <person name="Zaremba-Niedzwiedzka K."/>
            <person name="Martijn J."/>
            <person name="Lind A.E."/>
            <person name="van Eijk R."/>
            <person name="Schleper C."/>
            <person name="Guy L."/>
            <person name="Ettema T.J."/>
        </authorList>
    </citation>
    <scope>NUCLEOTIDE SEQUENCE</scope>
</reference>
<name>A0A0F9KKF9_9ZZZZ</name>
<evidence type="ECO:0000256" key="1">
    <source>
        <dbReference type="ARBA" id="ARBA00023122"/>
    </source>
</evidence>